<feature type="binding site" evidence="12">
    <location>
        <position position="672"/>
    </location>
    <ligand>
        <name>Zn(2+)</name>
        <dbReference type="ChEBI" id="CHEBI:29105"/>
    </ligand>
</feature>
<dbReference type="NCBIfam" id="TIGR00344">
    <property type="entry name" value="alaS"/>
    <property type="match status" value="1"/>
</dbReference>
<dbReference type="SUPFAM" id="SSF50447">
    <property type="entry name" value="Translation proteins"/>
    <property type="match status" value="1"/>
</dbReference>
<keyword evidence="7 12" id="KW-0862">Zinc</keyword>
<dbReference type="PANTHER" id="PTHR11777:SF9">
    <property type="entry name" value="ALANINE--TRNA LIGASE, CYTOPLASMIC"/>
    <property type="match status" value="1"/>
</dbReference>
<feature type="domain" description="Alanyl-transfer RNA synthetases family profile" evidence="14">
    <location>
        <begin position="1"/>
        <end position="715"/>
    </location>
</feature>
<evidence type="ECO:0000256" key="11">
    <source>
        <dbReference type="ARBA" id="ARBA00023146"/>
    </source>
</evidence>
<dbReference type="FunFam" id="3.30.54.20:FF:000001">
    <property type="entry name" value="Alanine--tRNA ligase"/>
    <property type="match status" value="1"/>
</dbReference>
<dbReference type="EC" id="6.1.1.7" evidence="12"/>
<evidence type="ECO:0000256" key="3">
    <source>
        <dbReference type="ARBA" id="ARBA00022555"/>
    </source>
</evidence>
<keyword evidence="12" id="KW-0963">Cytoplasm</keyword>
<keyword evidence="4 12" id="KW-0436">Ligase</keyword>
<feature type="binding site" evidence="12">
    <location>
        <position position="569"/>
    </location>
    <ligand>
        <name>Zn(2+)</name>
        <dbReference type="ChEBI" id="CHEBI:29105"/>
    </ligand>
</feature>
<dbReference type="CDD" id="cd00673">
    <property type="entry name" value="AlaRS_core"/>
    <property type="match status" value="1"/>
</dbReference>
<protein>
    <recommendedName>
        <fullName evidence="12">Alanine--tRNA ligase</fullName>
        <ecNumber evidence="12">6.1.1.7</ecNumber>
    </recommendedName>
    <alternativeName>
        <fullName evidence="12">Alanyl-tRNA synthetase</fullName>
        <shortName evidence="12">AlaRS</shortName>
    </alternativeName>
</protein>
<dbReference type="Gene3D" id="3.30.54.20">
    <property type="match status" value="1"/>
</dbReference>
<dbReference type="InterPro" id="IPR009000">
    <property type="entry name" value="Transl_B-barrel_sf"/>
</dbReference>
<dbReference type="Proteomes" id="UP000650524">
    <property type="component" value="Unassembled WGS sequence"/>
</dbReference>
<evidence type="ECO:0000256" key="8">
    <source>
        <dbReference type="ARBA" id="ARBA00022840"/>
    </source>
</evidence>
<comment type="caution">
    <text evidence="15">The sequence shown here is derived from an EMBL/GenBank/DDBJ whole genome shotgun (WGS) entry which is preliminary data.</text>
</comment>
<dbReference type="Gene3D" id="3.30.930.10">
    <property type="entry name" value="Bira Bifunctional Protein, Domain 2"/>
    <property type="match status" value="1"/>
</dbReference>
<dbReference type="GO" id="GO:0006419">
    <property type="term" value="P:alanyl-tRNA aminoacylation"/>
    <property type="evidence" value="ECO:0007669"/>
    <property type="project" value="UniProtKB-UniRule"/>
</dbReference>
<keyword evidence="10 12" id="KW-0648">Protein biosynthesis</keyword>
<dbReference type="InterPro" id="IPR023033">
    <property type="entry name" value="Ala_tRNA_ligase_euk/bac"/>
</dbReference>
<dbReference type="InterPro" id="IPR012947">
    <property type="entry name" value="tRNA_SAD"/>
</dbReference>
<dbReference type="GO" id="GO:0000049">
    <property type="term" value="F:tRNA binding"/>
    <property type="evidence" value="ECO:0007669"/>
    <property type="project" value="UniProtKB-KW"/>
</dbReference>
<comment type="catalytic activity">
    <reaction evidence="12">
        <text>tRNA(Ala) + L-alanine + ATP = L-alanyl-tRNA(Ala) + AMP + diphosphate</text>
        <dbReference type="Rhea" id="RHEA:12540"/>
        <dbReference type="Rhea" id="RHEA-COMP:9657"/>
        <dbReference type="Rhea" id="RHEA-COMP:9923"/>
        <dbReference type="ChEBI" id="CHEBI:30616"/>
        <dbReference type="ChEBI" id="CHEBI:33019"/>
        <dbReference type="ChEBI" id="CHEBI:57972"/>
        <dbReference type="ChEBI" id="CHEBI:78442"/>
        <dbReference type="ChEBI" id="CHEBI:78497"/>
        <dbReference type="ChEBI" id="CHEBI:456215"/>
        <dbReference type="EC" id="6.1.1.7"/>
    </reaction>
</comment>
<gene>
    <name evidence="12 15" type="primary">alaS</name>
    <name evidence="15" type="ORF">H8E19_06210</name>
</gene>
<comment type="domain">
    <text evidence="12">Consists of three domains; the N-terminal catalytic domain, the editing domain and the C-terminal C-Ala domain. The editing domain removes incorrectly charged amino acids, while the C-Ala domain, along with tRNA(Ala), serves as a bridge to cooperatively bring together the editing and aminoacylation centers thus stimulating deacylation of misacylated tRNAs.</text>
</comment>
<dbReference type="GO" id="GO:0002161">
    <property type="term" value="F:aminoacyl-tRNA deacylase activity"/>
    <property type="evidence" value="ECO:0007669"/>
    <property type="project" value="TreeGrafter"/>
</dbReference>
<evidence type="ECO:0000256" key="7">
    <source>
        <dbReference type="ARBA" id="ARBA00022833"/>
    </source>
</evidence>
<dbReference type="EMBL" id="JACNJD010000178">
    <property type="protein sequence ID" value="MBC8176982.1"/>
    <property type="molecule type" value="Genomic_DNA"/>
</dbReference>
<dbReference type="GO" id="GO:0008270">
    <property type="term" value="F:zinc ion binding"/>
    <property type="evidence" value="ECO:0007669"/>
    <property type="project" value="UniProtKB-UniRule"/>
</dbReference>
<dbReference type="InterPro" id="IPR050058">
    <property type="entry name" value="Ala-tRNA_ligase"/>
</dbReference>
<evidence type="ECO:0000256" key="6">
    <source>
        <dbReference type="ARBA" id="ARBA00022741"/>
    </source>
</evidence>
<evidence type="ECO:0000256" key="10">
    <source>
        <dbReference type="ARBA" id="ARBA00022917"/>
    </source>
</evidence>
<dbReference type="FunFam" id="3.30.930.10:FF:000004">
    <property type="entry name" value="Alanine--tRNA ligase"/>
    <property type="match status" value="1"/>
</dbReference>
<proteinExistence type="inferred from homology"/>
<keyword evidence="3 12" id="KW-0820">tRNA-binding</keyword>
<keyword evidence="6 12" id="KW-0547">Nucleotide-binding</keyword>
<organism evidence="15 16">
    <name type="scientific">Candidatus Desulfacyla euxinica</name>
    <dbReference type="NCBI Taxonomy" id="2841693"/>
    <lineage>
        <taxon>Bacteria</taxon>
        <taxon>Deltaproteobacteria</taxon>
        <taxon>Candidatus Desulfacyla</taxon>
    </lineage>
</organism>
<dbReference type="Gene3D" id="3.10.310.40">
    <property type="match status" value="1"/>
</dbReference>
<evidence type="ECO:0000256" key="5">
    <source>
        <dbReference type="ARBA" id="ARBA00022723"/>
    </source>
</evidence>
<dbReference type="GO" id="GO:0004813">
    <property type="term" value="F:alanine-tRNA ligase activity"/>
    <property type="evidence" value="ECO:0007669"/>
    <property type="project" value="UniProtKB-UniRule"/>
</dbReference>
<dbReference type="InterPro" id="IPR018164">
    <property type="entry name" value="Ala-tRNA-synth_IIc_N"/>
</dbReference>
<feature type="coiled-coil region" evidence="13">
    <location>
        <begin position="735"/>
        <end position="765"/>
    </location>
</feature>
<evidence type="ECO:0000313" key="15">
    <source>
        <dbReference type="EMBL" id="MBC8176982.1"/>
    </source>
</evidence>
<evidence type="ECO:0000313" key="16">
    <source>
        <dbReference type="Proteomes" id="UP000650524"/>
    </source>
</evidence>
<dbReference type="FunFam" id="3.30.980.10:FF:000004">
    <property type="entry name" value="Alanine--tRNA ligase, cytoplasmic"/>
    <property type="match status" value="1"/>
</dbReference>
<dbReference type="InterPro" id="IPR002318">
    <property type="entry name" value="Ala-tRNA-lgiase_IIc"/>
</dbReference>
<dbReference type="PANTHER" id="PTHR11777">
    <property type="entry name" value="ALANYL-TRNA SYNTHETASE"/>
    <property type="match status" value="1"/>
</dbReference>
<feature type="binding site" evidence="12">
    <location>
        <position position="676"/>
    </location>
    <ligand>
        <name>Zn(2+)</name>
        <dbReference type="ChEBI" id="CHEBI:29105"/>
    </ligand>
</feature>
<dbReference type="HAMAP" id="MF_00036_B">
    <property type="entry name" value="Ala_tRNA_synth_B"/>
    <property type="match status" value="1"/>
</dbReference>
<name>A0A8J6MXV2_9DELT</name>
<dbReference type="SMART" id="SM00863">
    <property type="entry name" value="tRNA_SAD"/>
    <property type="match status" value="1"/>
</dbReference>
<keyword evidence="8 12" id="KW-0067">ATP-binding</keyword>
<comment type="subcellular location">
    <subcellularLocation>
        <location evidence="1 12">Cytoplasm</location>
    </subcellularLocation>
</comment>
<evidence type="ECO:0000256" key="12">
    <source>
        <dbReference type="HAMAP-Rule" id="MF_00036"/>
    </source>
</evidence>
<dbReference type="Gene3D" id="2.40.30.130">
    <property type="match status" value="1"/>
</dbReference>
<feature type="binding site" evidence="12">
    <location>
        <position position="573"/>
    </location>
    <ligand>
        <name>Zn(2+)</name>
        <dbReference type="ChEBI" id="CHEBI:29105"/>
    </ligand>
</feature>
<comment type="similarity">
    <text evidence="2 12">Belongs to the class-II aminoacyl-tRNA synthetase family.</text>
</comment>
<dbReference type="InterPro" id="IPR003156">
    <property type="entry name" value="DHHA1_dom"/>
</dbReference>
<accession>A0A8J6MXV2</accession>
<evidence type="ECO:0000256" key="9">
    <source>
        <dbReference type="ARBA" id="ARBA00022884"/>
    </source>
</evidence>
<evidence type="ECO:0000256" key="2">
    <source>
        <dbReference type="ARBA" id="ARBA00008226"/>
    </source>
</evidence>
<dbReference type="Pfam" id="PF01411">
    <property type="entry name" value="tRNA-synt_2c"/>
    <property type="match status" value="1"/>
</dbReference>
<dbReference type="Gene3D" id="6.10.250.550">
    <property type="match status" value="1"/>
</dbReference>
<sequence length="882" mass="97837">MNFREIRKRFLDYFKDREHRIVDSASLIPRDDPTLLFTNAGMVQFKGAFLGEEKMGYSRAATSQKCVRAGGKHNDLENVGYTPRHHTFFEMLGNFSFGDYFKEEAIEWGWDLLTEGYNLPGERLHVSVYKDDDEAYRIWEEKIGIPSDRIVRLGEKDNFWAMGDTGPCGPCSEIHIDQGLSLGCGQPGCAPGCDCDRYLEIWNLVFTQFDRDQEGNLTPLPKPNIDTGMGLERITAVVQGVTSNYDTDLFRDIILRIEEVSQKKYGDDEKQDVAFRVISDHARSLSFLIGDGIIPSNEGRGYVLRRIIRRAIRYGQALDLREMFLRSICSKVIEIMGQDYKELVQAKGLIEGVVDNEERRFADTLNYSMKVLNEEIRNLKAKGADTIPGDVAFRLYDTYGLSVDMAEDVARDEAMSIDMDGYHRSMSKQRQLSQESWKGSGEEKIPEAFRGLLARGVATRFSGYESLDSEAKVIALIVGGEETGSVDAGGGEAEIVLDETPFYAESGGQVGDMGVLSNGDSRFRVTHTLKHGPDLVVHRGDIETGTIEVGDRLKAQVECEKRGATANNHTATHLLHAALREVLGDHVKQAGSLVSPDRLRFDFSHFTQVSQENLTEIEQLVNRHIRDNIAVQTLVMSKEEAMKTGAMAIFEERYGDLVRLVEIGDGISMELCGGTHTKRTGDIGLFRIVSESAVAANVRRIEALTGEAALQYTLERDNGLRISASLLRTGPDKVGKRIERLLKELKEKEREIESLKVKLLTKKSEDLLTGIREINGVKVIAREFEAGSPKELRESGDRIKDKLGSGIVLLGAGIEGKAMLTCLVTKDLGGNFHAGEIIRQLSGIVGGKGGGRPDMAQGGGDQPKKLGEAFEALYTLIENGTL</sequence>
<dbReference type="AlphaFoldDB" id="A0A8J6MXV2"/>
<dbReference type="InterPro" id="IPR018162">
    <property type="entry name" value="Ala-tRNA-ligase_IIc_anticod-bd"/>
</dbReference>
<dbReference type="GO" id="GO:0005829">
    <property type="term" value="C:cytosol"/>
    <property type="evidence" value="ECO:0007669"/>
    <property type="project" value="TreeGrafter"/>
</dbReference>
<dbReference type="PRINTS" id="PR00980">
    <property type="entry name" value="TRNASYNTHALA"/>
</dbReference>
<dbReference type="SUPFAM" id="SSF55186">
    <property type="entry name" value="ThrRS/AlaRS common domain"/>
    <property type="match status" value="1"/>
</dbReference>
<keyword evidence="5 12" id="KW-0479">Metal-binding</keyword>
<comment type="function">
    <text evidence="12">Catalyzes the attachment of alanine to tRNA(Ala) in a two-step reaction: alanine is first activated by ATP to form Ala-AMP and then transferred to the acceptor end of tRNA(Ala). Also edits incorrectly charged Ser-tRNA(Ala) and Gly-tRNA(Ala) via its editing domain.</text>
</comment>
<dbReference type="InterPro" id="IPR045864">
    <property type="entry name" value="aa-tRNA-synth_II/BPL/LPL"/>
</dbReference>
<dbReference type="GO" id="GO:0005524">
    <property type="term" value="F:ATP binding"/>
    <property type="evidence" value="ECO:0007669"/>
    <property type="project" value="UniProtKB-UniRule"/>
</dbReference>
<keyword evidence="11 12" id="KW-0030">Aminoacyl-tRNA synthetase</keyword>
<dbReference type="FunFam" id="3.10.310.40:FF:000001">
    <property type="entry name" value="Alanine--tRNA ligase"/>
    <property type="match status" value="1"/>
</dbReference>
<dbReference type="Pfam" id="PF07973">
    <property type="entry name" value="tRNA_SAD"/>
    <property type="match status" value="1"/>
</dbReference>
<evidence type="ECO:0000256" key="1">
    <source>
        <dbReference type="ARBA" id="ARBA00004496"/>
    </source>
</evidence>
<evidence type="ECO:0000256" key="13">
    <source>
        <dbReference type="SAM" id="Coils"/>
    </source>
</evidence>
<keyword evidence="13" id="KW-0175">Coiled coil</keyword>
<evidence type="ECO:0000256" key="4">
    <source>
        <dbReference type="ARBA" id="ARBA00022598"/>
    </source>
</evidence>
<dbReference type="InterPro" id="IPR018163">
    <property type="entry name" value="Thr/Ala-tRNA-synth_IIc_edit"/>
</dbReference>
<keyword evidence="9 12" id="KW-0694">RNA-binding</keyword>
<evidence type="ECO:0000259" key="14">
    <source>
        <dbReference type="PROSITE" id="PS50860"/>
    </source>
</evidence>
<dbReference type="SUPFAM" id="SSF55681">
    <property type="entry name" value="Class II aaRS and biotin synthetases"/>
    <property type="match status" value="1"/>
</dbReference>
<reference evidence="15 16" key="1">
    <citation type="submission" date="2020-08" db="EMBL/GenBank/DDBJ databases">
        <title>Bridging the membrane lipid divide: bacteria of the FCB group superphylum have the potential to synthesize archaeal ether lipids.</title>
        <authorList>
            <person name="Villanueva L."/>
            <person name="Von Meijenfeldt F.A.B."/>
            <person name="Westbye A.B."/>
            <person name="Yadav S."/>
            <person name="Hopmans E.C."/>
            <person name="Dutilh B.E."/>
            <person name="Sinninghe Damste J.S."/>
        </authorList>
    </citation>
    <scope>NUCLEOTIDE SEQUENCE [LARGE SCALE GENOMIC DNA]</scope>
    <source>
        <strain evidence="15">NIOZ-UU27</strain>
    </source>
</reference>
<dbReference type="InterPro" id="IPR018165">
    <property type="entry name" value="Ala-tRNA-synth_IIc_core"/>
</dbReference>
<dbReference type="SUPFAM" id="SSF101353">
    <property type="entry name" value="Putative anticodon-binding domain of alanyl-tRNA synthetase (AlaRS)"/>
    <property type="match status" value="1"/>
</dbReference>
<dbReference type="Pfam" id="PF02272">
    <property type="entry name" value="DHHA1"/>
    <property type="match status" value="1"/>
</dbReference>
<dbReference type="Gene3D" id="3.30.980.10">
    <property type="entry name" value="Threonyl-trna Synthetase, Chain A, domain 2"/>
    <property type="match status" value="1"/>
</dbReference>
<dbReference type="FunFam" id="2.40.30.130:FF:000001">
    <property type="entry name" value="Alanine--tRNA ligase"/>
    <property type="match status" value="1"/>
</dbReference>
<dbReference type="PROSITE" id="PS50860">
    <property type="entry name" value="AA_TRNA_LIGASE_II_ALA"/>
    <property type="match status" value="1"/>
</dbReference>
<comment type="cofactor">
    <cofactor evidence="12">
        <name>Zn(2+)</name>
        <dbReference type="ChEBI" id="CHEBI:29105"/>
    </cofactor>
    <text evidence="12">Binds 1 zinc ion per subunit.</text>
</comment>